<dbReference type="GO" id="GO:0009307">
    <property type="term" value="P:DNA restriction-modification system"/>
    <property type="evidence" value="ECO:0007669"/>
    <property type="project" value="UniProtKB-KW"/>
</dbReference>
<reference evidence="9" key="2">
    <citation type="submission" date="2022-06" db="EMBL/GenBank/DDBJ databases">
        <authorList>
            <person name="Holder M.E."/>
            <person name="Ajami N.J."/>
            <person name="Petrosino J.F."/>
        </authorList>
    </citation>
    <scope>NUCLEOTIDE SEQUENCE</scope>
    <source>
        <strain evidence="9">RMA 8861</strain>
    </source>
</reference>
<dbReference type="PROSITE" id="PS00092">
    <property type="entry name" value="N6_MTASE"/>
    <property type="match status" value="1"/>
</dbReference>
<keyword evidence="3" id="KW-0808">Transferase</keyword>
<evidence type="ECO:0000259" key="7">
    <source>
        <dbReference type="Pfam" id="PF12564"/>
    </source>
</evidence>
<evidence type="ECO:0000256" key="5">
    <source>
        <dbReference type="ARBA" id="ARBA00022747"/>
    </source>
</evidence>
<dbReference type="AlphaFoldDB" id="A0A9N7PLE8"/>
<comment type="similarity">
    <text evidence="1">Belongs to the N(4)/N(6)-methyltransferase family.</text>
</comment>
<dbReference type="Gene3D" id="3.40.50.150">
    <property type="entry name" value="Vaccinia Virus protein VP39"/>
    <property type="match status" value="1"/>
</dbReference>
<sequence length="620" mass="72218">MSKSIDDILSIFKDDERVYVNNEYIIGKIQELALKYDEKLISTILNNSKMKLHFFIEVGGALIFKREEFIEFIGGKYYLEDSYTKYRNKIGLAVDNSYIKENRDVVLNWAYKDCVLEGGQDREDAKQDEVFYNEVLASDDIDRLYENKVLTNFKKFDENGESEALVINENDNLIIKGNNLIALHSIKDRYKGKVKVIFIDPPYNTDNDSFNYNDKFTRSTWLTFVKNRLEVAKQLLAENGTIWITLSDVQAHYFKVLADGILGEENFIGDVIWQSRKSVSNDTFISLSTNHVFVYAKNKSVLDKNKFRLKIDTSKFKYDDNDGRGLYRCDPFDAPNERKNLSYEIKNPNTEEVYLPPEGRCWRTTNEEYNRLLSEGRIAFGRKGTSKPQLKVYLNESLEEQKGVTPTTLWNDIDTTTNATKDLEKLFGSKVFKNPKPEQLIERILEIASNENDIVLDYHLGSGTTCATAHKMNRKYIGIEQMDYIEDISVERLKKVIEGEQTGISQSLNWQGGGSFVYCELMKWNEIFINKIEKANDSKALKYIWNEMKEKSFLSYRVKVKQIDNNMSEFEELSFEQQKEFLIEILDKNHLYVNLSEIDDITYSVSDEDKKLNKEFYGLK</sequence>
<dbReference type="InterPro" id="IPR002295">
    <property type="entry name" value="N4/N6-MTase_EcoPI_Mod-like"/>
</dbReference>
<evidence type="ECO:0000313" key="9">
    <source>
        <dbReference type="EMBL" id="USS00377.1"/>
    </source>
</evidence>
<dbReference type="GO" id="GO:0008170">
    <property type="term" value="F:N-methyltransferase activity"/>
    <property type="evidence" value="ECO:0007669"/>
    <property type="project" value="InterPro"/>
</dbReference>
<dbReference type="EMBL" id="CP023671">
    <property type="protein sequence ID" value="AYE33812.1"/>
    <property type="molecule type" value="Genomic_DNA"/>
</dbReference>
<name>A0A9N7PLE8_CLOSE</name>
<dbReference type="GO" id="GO:0003677">
    <property type="term" value="F:DNA binding"/>
    <property type="evidence" value="ECO:0007669"/>
    <property type="project" value="InterPro"/>
</dbReference>
<dbReference type="Pfam" id="PF01555">
    <property type="entry name" value="N6_N4_Mtase"/>
    <property type="match status" value="1"/>
</dbReference>
<evidence type="ECO:0000256" key="4">
    <source>
        <dbReference type="ARBA" id="ARBA00022691"/>
    </source>
</evidence>
<evidence type="ECO:0000259" key="6">
    <source>
        <dbReference type="Pfam" id="PF01555"/>
    </source>
</evidence>
<dbReference type="SUPFAM" id="SSF53335">
    <property type="entry name" value="S-adenosyl-L-methionine-dependent methyltransferases"/>
    <property type="match status" value="1"/>
</dbReference>
<dbReference type="KEGG" id="csep:CP523_04655"/>
<dbReference type="InterPro" id="IPR002052">
    <property type="entry name" value="DNA_methylase_N6_adenine_CS"/>
</dbReference>
<evidence type="ECO:0000256" key="2">
    <source>
        <dbReference type="ARBA" id="ARBA00022603"/>
    </source>
</evidence>
<dbReference type="InterPro" id="IPR029063">
    <property type="entry name" value="SAM-dependent_MTases_sf"/>
</dbReference>
<keyword evidence="4" id="KW-0949">S-adenosyl-L-methionine</keyword>
<accession>A0A9N7PLE8</accession>
<organism evidence="8 10">
    <name type="scientific">Clostridium septicum</name>
    <dbReference type="NCBI Taxonomy" id="1504"/>
    <lineage>
        <taxon>Bacteria</taxon>
        <taxon>Bacillati</taxon>
        <taxon>Bacillota</taxon>
        <taxon>Clostridia</taxon>
        <taxon>Eubacteriales</taxon>
        <taxon>Clostridiaceae</taxon>
        <taxon>Clostridium</taxon>
    </lineage>
</organism>
<keyword evidence="2 8" id="KW-0489">Methyltransferase</keyword>
<evidence type="ECO:0000313" key="8">
    <source>
        <dbReference type="EMBL" id="AYE33812.1"/>
    </source>
</evidence>
<evidence type="ECO:0000313" key="11">
    <source>
        <dbReference type="Proteomes" id="UP001055437"/>
    </source>
</evidence>
<dbReference type="Proteomes" id="UP000280586">
    <property type="component" value="Chromosome"/>
</dbReference>
<dbReference type="InterPro" id="IPR001091">
    <property type="entry name" value="RM_Methyltransferase"/>
</dbReference>
<gene>
    <name evidence="8" type="ORF">CP523_04655</name>
    <name evidence="9" type="ORF">NH397_12910</name>
</gene>
<dbReference type="InterPro" id="IPR002941">
    <property type="entry name" value="DNA_methylase_N4/N6"/>
</dbReference>
<dbReference type="GO" id="GO:0032259">
    <property type="term" value="P:methylation"/>
    <property type="evidence" value="ECO:0007669"/>
    <property type="project" value="UniProtKB-KW"/>
</dbReference>
<dbReference type="Pfam" id="PF12564">
    <property type="entry name" value="TypeIII_RM_meth"/>
    <property type="match status" value="1"/>
</dbReference>
<dbReference type="EMBL" id="CP099799">
    <property type="protein sequence ID" value="USS00377.1"/>
    <property type="molecule type" value="Genomic_DNA"/>
</dbReference>
<reference evidence="8 10" key="1">
    <citation type="submission" date="2017-09" db="EMBL/GenBank/DDBJ databases">
        <authorList>
            <person name="Thomas P."/>
            <person name="Seyboldt C."/>
        </authorList>
    </citation>
    <scope>NUCLEOTIDE SEQUENCE [LARGE SCALE GENOMIC DNA]</scope>
    <source>
        <strain evidence="8 10">DSM 7534</strain>
    </source>
</reference>
<dbReference type="Proteomes" id="UP001055437">
    <property type="component" value="Chromosome"/>
</dbReference>
<evidence type="ECO:0000256" key="1">
    <source>
        <dbReference type="ARBA" id="ARBA00006594"/>
    </source>
</evidence>
<dbReference type="PIRSF" id="PIRSF015855">
    <property type="entry name" value="TypeIII_Mtase_mKpnI"/>
    <property type="match status" value="1"/>
</dbReference>
<dbReference type="GeneID" id="303559973"/>
<keyword evidence="5" id="KW-0680">Restriction system</keyword>
<protein>
    <submittedName>
        <fullName evidence="8">Cytosine methyltransferase</fullName>
    </submittedName>
    <submittedName>
        <fullName evidence="9">Site-specific DNA-methyltransferase</fullName>
    </submittedName>
</protein>
<dbReference type="InterPro" id="IPR022221">
    <property type="entry name" value="TypeIII_RM_meth"/>
</dbReference>
<feature type="domain" description="DNA methylase N-4/N-6" evidence="6">
    <location>
        <begin position="194"/>
        <end position="490"/>
    </location>
</feature>
<evidence type="ECO:0000313" key="10">
    <source>
        <dbReference type="Proteomes" id="UP000280586"/>
    </source>
</evidence>
<evidence type="ECO:0000256" key="3">
    <source>
        <dbReference type="ARBA" id="ARBA00022679"/>
    </source>
</evidence>
<proteinExistence type="inferred from homology"/>
<keyword evidence="11" id="KW-1185">Reference proteome</keyword>
<dbReference type="RefSeq" id="WP_120140555.1">
    <property type="nucleotide sequence ID" value="NZ_CP023671.1"/>
</dbReference>
<feature type="domain" description="Type III restriction/modification enzyme methylation subunit" evidence="7">
    <location>
        <begin position="37"/>
        <end position="92"/>
    </location>
</feature>
<dbReference type="PRINTS" id="PR00508">
    <property type="entry name" value="S21N4MTFRASE"/>
</dbReference>